<dbReference type="InterPro" id="IPR010218">
    <property type="entry name" value="NADH_DH_suC"/>
</dbReference>
<name>A0A7U0QFU1_9STRA</name>
<dbReference type="InterPro" id="IPR020396">
    <property type="entry name" value="NADH_UbQ_OxRdtase_CS"/>
</dbReference>
<dbReference type="Pfam" id="PF00329">
    <property type="entry name" value="Complex1_30kDa"/>
    <property type="match status" value="1"/>
</dbReference>
<dbReference type="RefSeq" id="YP_010152761.1">
    <property type="nucleotide sequence ID" value="NC_057169.1"/>
</dbReference>
<dbReference type="HAMAP" id="MF_01357">
    <property type="entry name" value="NDH1_NuoC"/>
    <property type="match status" value="1"/>
</dbReference>
<dbReference type="InterPro" id="IPR037232">
    <property type="entry name" value="NADH_quin_OxRdtase_su_C/D-like"/>
</dbReference>
<dbReference type="PANTHER" id="PTHR10884">
    <property type="entry name" value="NADH DEHYDROGENASE UBIQUINONE IRON-SULFUR PROTEIN 3"/>
    <property type="match status" value="1"/>
</dbReference>
<dbReference type="PROSITE" id="PS00542">
    <property type="entry name" value="COMPLEX1_30K"/>
    <property type="match status" value="1"/>
</dbReference>
<comment type="similarity">
    <text evidence="1 3">Belongs to the complex I 30 kDa subunit family.</text>
</comment>
<evidence type="ECO:0000256" key="1">
    <source>
        <dbReference type="ARBA" id="ARBA00007569"/>
    </source>
</evidence>
<dbReference type="Gene3D" id="3.30.460.80">
    <property type="entry name" value="NADH:ubiquinone oxidoreductase, 30kDa subunit"/>
    <property type="match status" value="1"/>
</dbReference>
<organism evidence="5">
    <name type="scientific">Aureoumbra lagunensis</name>
    <dbReference type="NCBI Taxonomy" id="44058"/>
    <lineage>
        <taxon>Eukaryota</taxon>
        <taxon>Sar</taxon>
        <taxon>Stramenopiles</taxon>
        <taxon>Ochrophyta</taxon>
        <taxon>Pelagophyceae</taxon>
        <taxon>Pelagomonadales</taxon>
        <taxon>Aureoumbra</taxon>
    </lineage>
</organism>
<keyword evidence="2 3" id="KW-0813">Transport</keyword>
<keyword evidence="5" id="KW-0496">Mitochondrion</keyword>
<dbReference type="PANTHER" id="PTHR10884:SF14">
    <property type="entry name" value="NADH DEHYDROGENASE [UBIQUINONE] IRON-SULFUR PROTEIN 3, MITOCHONDRIAL"/>
    <property type="match status" value="1"/>
</dbReference>
<protein>
    <submittedName>
        <fullName evidence="5">NADH dehydrogenase subunit 9</fullName>
    </submittedName>
</protein>
<dbReference type="InterPro" id="IPR001268">
    <property type="entry name" value="NADH_UbQ_OxRdtase_30kDa_su"/>
</dbReference>
<evidence type="ECO:0000259" key="4">
    <source>
        <dbReference type="Pfam" id="PF00329"/>
    </source>
</evidence>
<dbReference type="SUPFAM" id="SSF143243">
    <property type="entry name" value="Nqo5-like"/>
    <property type="match status" value="1"/>
</dbReference>
<keyword evidence="3" id="KW-1278">Translocase</keyword>
<evidence type="ECO:0000313" key="5">
    <source>
        <dbReference type="EMBL" id="QQW50409.1"/>
    </source>
</evidence>
<dbReference type="EMBL" id="MW438350">
    <property type="protein sequence ID" value="QQW50409.1"/>
    <property type="molecule type" value="Genomic_DNA"/>
</dbReference>
<geneLocation type="mitochondrion" evidence="5"/>
<gene>
    <name evidence="5" type="primary">nad9</name>
</gene>
<evidence type="ECO:0000256" key="3">
    <source>
        <dbReference type="RuleBase" id="RU003456"/>
    </source>
</evidence>
<dbReference type="GeneID" id="67154310"/>
<reference evidence="5" key="1">
    <citation type="journal article" date="2021" name="Genome Biol. Evol.">
        <title>Mitochondrial genome evolution in pelagophyte algae.</title>
        <authorList>
            <person name="Sibbald S.J."/>
            <person name="Lawton M."/>
            <person name="Archibald J.M."/>
        </authorList>
    </citation>
    <scope>NUCLEOTIDE SEQUENCE</scope>
    <source>
        <strain evidence="5">CCMP1510</strain>
    </source>
</reference>
<accession>A0A7U0QFU1</accession>
<dbReference type="GO" id="GO:0008137">
    <property type="term" value="F:NADH dehydrogenase (ubiquinone) activity"/>
    <property type="evidence" value="ECO:0007669"/>
    <property type="project" value="InterPro"/>
</dbReference>
<proteinExistence type="inferred from homology"/>
<evidence type="ECO:0000256" key="2">
    <source>
        <dbReference type="ARBA" id="ARBA00022448"/>
    </source>
</evidence>
<feature type="domain" description="NADH:ubiquinone oxidoreductase 30kDa subunit" evidence="4">
    <location>
        <begin position="33"/>
        <end position="151"/>
    </location>
</feature>
<dbReference type="NCBIfam" id="TIGR01961">
    <property type="entry name" value="NuoC_fam"/>
    <property type="match status" value="1"/>
</dbReference>
<sequence>MLKNISLTFCQYLSNKLPVETCHVFSEEIVLFISPQNIPFVLFFLRNHFNCRFEMLSCISCSDFPENKDRFELSYELMSFQFNVRLRVKTRINENNFVFSACHIFSSANWCEREIWDMFGIFFLGHPDLRRILTDYGFEGFPLRKDFPLSGFIEIRFDETKKRVFCEPLELSQEFRTFDFENPWNTQNFE</sequence>
<keyword evidence="3" id="KW-0520">NAD</keyword>
<dbReference type="AlphaFoldDB" id="A0A7U0QFU1"/>
<dbReference type="NCBIfam" id="NF004733">
    <property type="entry name" value="PRK06074.1-5"/>
    <property type="match status" value="1"/>
</dbReference>
<dbReference type="GO" id="GO:0016651">
    <property type="term" value="F:oxidoreductase activity, acting on NAD(P)H"/>
    <property type="evidence" value="ECO:0007669"/>
    <property type="project" value="InterPro"/>
</dbReference>